<keyword evidence="2" id="KW-0436">Ligase</keyword>
<dbReference type="GO" id="GO:0016874">
    <property type="term" value="F:ligase activity"/>
    <property type="evidence" value="ECO:0007669"/>
    <property type="project" value="UniProtKB-KW"/>
</dbReference>
<evidence type="ECO:0000259" key="3">
    <source>
        <dbReference type="Pfam" id="PF00501"/>
    </source>
</evidence>
<dbReference type="Pfam" id="PF00501">
    <property type="entry name" value="AMP-binding"/>
    <property type="match status" value="1"/>
</dbReference>
<feature type="domain" description="AMP-dependent synthetase/ligase" evidence="3">
    <location>
        <begin position="21"/>
        <end position="255"/>
    </location>
</feature>
<dbReference type="PANTHER" id="PTHR43859">
    <property type="entry name" value="ACYL-ACTIVATING ENZYME"/>
    <property type="match status" value="1"/>
</dbReference>
<evidence type="ECO:0000256" key="2">
    <source>
        <dbReference type="ARBA" id="ARBA00022598"/>
    </source>
</evidence>
<feature type="domain" description="AMP-binding enzyme C-terminal" evidence="4">
    <location>
        <begin position="256"/>
        <end position="319"/>
    </location>
</feature>
<dbReference type="Proteomes" id="UP000824469">
    <property type="component" value="Unassembled WGS sequence"/>
</dbReference>
<dbReference type="Gene3D" id="3.30.300.30">
    <property type="match status" value="1"/>
</dbReference>
<accession>A0AA38F8T3</accession>
<organism evidence="5 6">
    <name type="scientific">Taxus chinensis</name>
    <name type="common">Chinese yew</name>
    <name type="synonym">Taxus wallichiana var. chinensis</name>
    <dbReference type="NCBI Taxonomy" id="29808"/>
    <lineage>
        <taxon>Eukaryota</taxon>
        <taxon>Viridiplantae</taxon>
        <taxon>Streptophyta</taxon>
        <taxon>Embryophyta</taxon>
        <taxon>Tracheophyta</taxon>
        <taxon>Spermatophyta</taxon>
        <taxon>Pinopsida</taxon>
        <taxon>Pinidae</taxon>
        <taxon>Conifers II</taxon>
        <taxon>Cupressales</taxon>
        <taxon>Taxaceae</taxon>
        <taxon>Taxus</taxon>
    </lineage>
</organism>
<sequence>MEKFKQCAANFPALTPIGFIDRAATVYGDCISIVYNSTRFTWSHTFKRCRKLASALCSQNISRGDVVSVVAPNVPAMYEMHFAVPMAGAVLNNINIRLDARTMAEQFSHCEPKFLFVDYQFLPLVTEALSRIRHKPNLVVIEETTDMNKATSEAAPTYEGMIKGGDPDFQIRWPEDEWQAAVLNYTSGTTSAPKGVVHCHRGLYAMAVDNLLMWGMTRAPVFLWTLPMFHGNGWCFPWSIAAAGGTNICLRKFDGAAVVARPDPFWGETPCAFVRINNNCSEVLSEVRVISFCRERMAHFMAPKTLIFMQELPKTSTGKVQKFVLREIAKTLGEHSSD</sequence>
<comment type="caution">
    <text evidence="5">The sequence shown here is derived from an EMBL/GenBank/DDBJ whole genome shotgun (WGS) entry which is preliminary data.</text>
</comment>
<name>A0AA38F8T3_TAXCH</name>
<dbReference type="InterPro" id="IPR045851">
    <property type="entry name" value="AMP-bd_C_sf"/>
</dbReference>
<dbReference type="InterPro" id="IPR025110">
    <property type="entry name" value="AMP-bd_C"/>
</dbReference>
<dbReference type="SUPFAM" id="SSF56801">
    <property type="entry name" value="Acetyl-CoA synthetase-like"/>
    <property type="match status" value="2"/>
</dbReference>
<dbReference type="EMBL" id="JAHRHJ020000984">
    <property type="protein sequence ID" value="KAH9293573.1"/>
    <property type="molecule type" value="Genomic_DNA"/>
</dbReference>
<keyword evidence="6" id="KW-1185">Reference proteome</keyword>
<dbReference type="PANTHER" id="PTHR43859:SF57">
    <property type="entry name" value="ACYL-ACTIVATING ENZYME 8-RELATED"/>
    <property type="match status" value="1"/>
</dbReference>
<dbReference type="Pfam" id="PF13193">
    <property type="entry name" value="AMP-binding_C"/>
    <property type="match status" value="1"/>
</dbReference>
<dbReference type="OMA" id="ILICIMD"/>
<evidence type="ECO:0000313" key="5">
    <source>
        <dbReference type="EMBL" id="KAH9293573.1"/>
    </source>
</evidence>
<gene>
    <name evidence="5" type="ORF">KI387_041223</name>
</gene>
<dbReference type="AlphaFoldDB" id="A0AA38F8T3"/>
<proteinExistence type="inferred from homology"/>
<comment type="similarity">
    <text evidence="1">Belongs to the ATP-dependent AMP-binding enzyme family.</text>
</comment>
<reference evidence="5 6" key="1">
    <citation type="journal article" date="2021" name="Nat. Plants">
        <title>The Taxus genome provides insights into paclitaxel biosynthesis.</title>
        <authorList>
            <person name="Xiong X."/>
            <person name="Gou J."/>
            <person name="Liao Q."/>
            <person name="Li Y."/>
            <person name="Zhou Q."/>
            <person name="Bi G."/>
            <person name="Li C."/>
            <person name="Du R."/>
            <person name="Wang X."/>
            <person name="Sun T."/>
            <person name="Guo L."/>
            <person name="Liang H."/>
            <person name="Lu P."/>
            <person name="Wu Y."/>
            <person name="Zhang Z."/>
            <person name="Ro D.K."/>
            <person name="Shang Y."/>
            <person name="Huang S."/>
            <person name="Yan J."/>
        </authorList>
    </citation>
    <scope>NUCLEOTIDE SEQUENCE [LARGE SCALE GENOMIC DNA]</scope>
    <source>
        <strain evidence="5">Ta-2019</strain>
    </source>
</reference>
<evidence type="ECO:0000256" key="1">
    <source>
        <dbReference type="ARBA" id="ARBA00006432"/>
    </source>
</evidence>
<protein>
    <submittedName>
        <fullName evidence="5">Uncharacterized protein</fullName>
    </submittedName>
</protein>
<dbReference type="InterPro" id="IPR020845">
    <property type="entry name" value="AMP-binding_CS"/>
</dbReference>
<dbReference type="InterPro" id="IPR000873">
    <property type="entry name" value="AMP-dep_synth/lig_dom"/>
</dbReference>
<dbReference type="Gene3D" id="3.40.50.980">
    <property type="match status" value="1"/>
</dbReference>
<evidence type="ECO:0000259" key="4">
    <source>
        <dbReference type="Pfam" id="PF13193"/>
    </source>
</evidence>
<dbReference type="PROSITE" id="PS00455">
    <property type="entry name" value="AMP_BINDING"/>
    <property type="match status" value="1"/>
</dbReference>
<evidence type="ECO:0000313" key="6">
    <source>
        <dbReference type="Proteomes" id="UP000824469"/>
    </source>
</evidence>